<dbReference type="Proteomes" id="UP000324705">
    <property type="component" value="Chromosome 6A"/>
</dbReference>
<sequence length="539" mass="61155">MSNLQNRFTSQNNELESMRENILELQSEIKEKEEESSSLRRNMSLLYEACSSSVSEIEGMTGMGSGIGSYSVGQNHLFSYDHIKSVVERLGAAVKTTQYSNEGNTKELKATVLELQQELQGKDVQISTISSELASQIREAESYAKQLSVELEDARMQVHNLEEHVEMLLNQKKALETQASELKDLETVASEQHGRIKELTDELSRNTEIEGLMQALDEEEKELEVLENKSNDLEQMLQEKEFSLKSLEDSRTKALTKLATTVDKFDELHSLSESLLVEVESLQSQLQERDSEISFLRQEVTRSTNELLTTDDSNKQYSSQINDFVKWLETALMQFGVHCESADDHDYTQVPVYMDMLDKKIVSLISESDDLRVAVQSKDSSLQVERTKMEELSRKSEALEASLSQKDSQIGMLRRDRTMGQPRSINLPGTSEIEQMNDKVSPAAVVTQIRGARKVNNDQVAIDVEMHKDKPLDDEDDDKAHGFKSLTMSRIVPKFTRPISDRIDGMWASGDRLLMRQPTLRLGVLIYWIALHALLVSFI</sequence>
<organism evidence="2 3">
    <name type="scientific">Triticum turgidum subsp. durum</name>
    <name type="common">Durum wheat</name>
    <name type="synonym">Triticum durum</name>
    <dbReference type="NCBI Taxonomy" id="4567"/>
    <lineage>
        <taxon>Eukaryota</taxon>
        <taxon>Viridiplantae</taxon>
        <taxon>Streptophyta</taxon>
        <taxon>Embryophyta</taxon>
        <taxon>Tracheophyta</taxon>
        <taxon>Spermatophyta</taxon>
        <taxon>Magnoliopsida</taxon>
        <taxon>Liliopsida</taxon>
        <taxon>Poales</taxon>
        <taxon>Poaceae</taxon>
        <taxon>BOP clade</taxon>
        <taxon>Pooideae</taxon>
        <taxon>Triticodae</taxon>
        <taxon>Triticeae</taxon>
        <taxon>Triticinae</taxon>
        <taxon>Triticum</taxon>
    </lineage>
</organism>
<protein>
    <submittedName>
        <fullName evidence="2">Uncharacterized protein</fullName>
    </submittedName>
</protein>
<keyword evidence="3" id="KW-1185">Reference proteome</keyword>
<dbReference type="EMBL" id="LT934121">
    <property type="protein sequence ID" value="VAI43782.1"/>
    <property type="molecule type" value="Genomic_DNA"/>
</dbReference>
<dbReference type="Gramene" id="TRITD6Av1G037650.4">
    <property type="protein sequence ID" value="TRITD6Av1G037650.4"/>
    <property type="gene ID" value="TRITD6Av1G037650"/>
</dbReference>
<evidence type="ECO:0000313" key="3">
    <source>
        <dbReference type="Proteomes" id="UP000324705"/>
    </source>
</evidence>
<accession>A0A9R1AXG8</accession>
<keyword evidence="1" id="KW-0175">Coiled coil</keyword>
<evidence type="ECO:0000313" key="2">
    <source>
        <dbReference type="EMBL" id="VAI43782.1"/>
    </source>
</evidence>
<feature type="coiled-coil region" evidence="1">
    <location>
        <begin position="1"/>
        <end position="49"/>
    </location>
</feature>
<dbReference type="PANTHER" id="PTHR43939:SF50">
    <property type="entry name" value="NUCLEOPORIN"/>
    <property type="match status" value="1"/>
</dbReference>
<name>A0A9R1AXG8_TRITD</name>
<evidence type="ECO:0000256" key="1">
    <source>
        <dbReference type="SAM" id="Coils"/>
    </source>
</evidence>
<feature type="coiled-coil region" evidence="1">
    <location>
        <begin position="137"/>
        <end position="250"/>
    </location>
</feature>
<feature type="coiled-coil region" evidence="1">
    <location>
        <begin position="382"/>
        <end position="409"/>
    </location>
</feature>
<gene>
    <name evidence="2" type="ORF">TRITD_6Av1G037650</name>
</gene>
<dbReference type="AlphaFoldDB" id="A0A9R1AXG8"/>
<dbReference type="PANTHER" id="PTHR43939">
    <property type="entry name" value="COILED-COIL DOMAIN-CONTAINING PROTEIN 158"/>
    <property type="match status" value="1"/>
</dbReference>
<reference evidence="2 3" key="1">
    <citation type="submission" date="2017-09" db="EMBL/GenBank/DDBJ databases">
        <authorList>
            <consortium name="International Durum Wheat Genome Sequencing Consortium (IDWGSC)"/>
            <person name="Milanesi L."/>
        </authorList>
    </citation>
    <scope>NUCLEOTIDE SEQUENCE [LARGE SCALE GENOMIC DNA]</scope>
    <source>
        <strain evidence="3">cv. Svevo</strain>
    </source>
</reference>
<proteinExistence type="predicted"/>